<organism evidence="2 3">
    <name type="scientific">Coprobacter secundus subsp. similis</name>
    <dbReference type="NCBI Taxonomy" id="2751153"/>
    <lineage>
        <taxon>Bacteria</taxon>
        <taxon>Pseudomonadati</taxon>
        <taxon>Bacteroidota</taxon>
        <taxon>Bacteroidia</taxon>
        <taxon>Bacteroidales</taxon>
        <taxon>Barnesiellaceae</taxon>
        <taxon>Coprobacter</taxon>
    </lineage>
</organism>
<dbReference type="Proteomes" id="UP000594042">
    <property type="component" value="Chromosome"/>
</dbReference>
<evidence type="ECO:0000259" key="1">
    <source>
        <dbReference type="Pfam" id="PF12728"/>
    </source>
</evidence>
<proteinExistence type="predicted"/>
<keyword evidence="3" id="KW-1185">Reference proteome</keyword>
<dbReference type="NCBIfam" id="TIGR01764">
    <property type="entry name" value="excise"/>
    <property type="match status" value="1"/>
</dbReference>
<dbReference type="Pfam" id="PF12728">
    <property type="entry name" value="HTH_17"/>
    <property type="match status" value="1"/>
</dbReference>
<dbReference type="InterPro" id="IPR041657">
    <property type="entry name" value="HTH_17"/>
</dbReference>
<evidence type="ECO:0000313" key="2">
    <source>
        <dbReference type="EMBL" id="BCI62527.1"/>
    </source>
</evidence>
<dbReference type="EMBL" id="AP023322">
    <property type="protein sequence ID" value="BCI62527.1"/>
    <property type="molecule type" value="Genomic_DNA"/>
</dbReference>
<dbReference type="InterPro" id="IPR010093">
    <property type="entry name" value="SinI_DNA-bd"/>
</dbReference>
<evidence type="ECO:0000313" key="3">
    <source>
        <dbReference type="Proteomes" id="UP000594042"/>
    </source>
</evidence>
<reference evidence="3" key="1">
    <citation type="submission" date="2020-07" db="EMBL/GenBank/DDBJ databases">
        <title>Complete genome sequencing of Coprobacter sp. strain 2CBH44.</title>
        <authorList>
            <person name="Sakamoto M."/>
            <person name="Murakami T."/>
            <person name="Mori H."/>
        </authorList>
    </citation>
    <scope>NUCLEOTIDE SEQUENCE [LARGE SCALE GENOMIC DNA]</scope>
    <source>
        <strain evidence="3">2CBH44</strain>
    </source>
</reference>
<accession>A0A7G1HYD2</accession>
<name>A0A7G1HYD2_9BACT</name>
<feature type="domain" description="Helix-turn-helix" evidence="1">
    <location>
        <begin position="72"/>
        <end position="122"/>
    </location>
</feature>
<protein>
    <submittedName>
        <fullName evidence="2">Transposase</fullName>
    </submittedName>
</protein>
<dbReference type="AlphaFoldDB" id="A0A7G1HYD2"/>
<gene>
    <name evidence="2" type="ORF">Cop2CBH44_08800</name>
</gene>
<sequence length="301" mass="36495">MVSLKYEENNMEVKRICQWCGKPFIAKKTTTNYCSHQCASQGYKHRMRERRLELRELQDLIEVKSKLDHQDYFTFAQAAQLMGVSRQYIYKLVKEEKLRASRISARMSIIRRADIELMLKTRPYERRRVKDDLDITEYYTAEQIAEKYKVSQKWIWAYTRENNIPKIRIRQFNYYSKKHIDAAFAKYRTDDALTEWYTPEEIEKRYGMTRVAIRSHIYRNNIPSKKEHGQIFYSKLHFDLSKKTAEEDSSEYYTVQEAMKKYNLTRDSVYGILQFHEIRREKKGRFVRFLKVEFDHIMGAR</sequence>
<dbReference type="GO" id="GO:0003677">
    <property type="term" value="F:DNA binding"/>
    <property type="evidence" value="ECO:0007669"/>
    <property type="project" value="InterPro"/>
</dbReference>
<dbReference type="KEGG" id="copr:Cop2CBH44_08800"/>